<name>A0A7C3KGG6_9CYAN</name>
<dbReference type="EMBL" id="DSRU01000197">
    <property type="protein sequence ID" value="HFM98722.1"/>
    <property type="molecule type" value="Genomic_DNA"/>
</dbReference>
<feature type="transmembrane region" description="Helical" evidence="1">
    <location>
        <begin position="45"/>
        <end position="64"/>
    </location>
</feature>
<gene>
    <name evidence="2" type="ORF">ENR64_13390</name>
</gene>
<comment type="caution">
    <text evidence="2">The sequence shown here is derived from an EMBL/GenBank/DDBJ whole genome shotgun (WGS) entry which is preliminary data.</text>
</comment>
<accession>A0A7C3KGG6</accession>
<keyword evidence="1" id="KW-1133">Transmembrane helix</keyword>
<sequence length="248" mass="27497">MHATEQLKNQVSSAVARVLLKRSPAHLSPTGFGEFSYNLAAQQRLISILLVSGAGVLLAFPFVVDFILRDMSTLLKHSVKLPAWSYGGFLMFALTAGVGAALLWLRADETEQYALAEENVGKALHSLRQEGWHIRSGVPNAQTGHDMVLLHSPYQVAFALYIYPEKGHVTLFGKHLVQRLASRQQFFKFDLLEAAQQRAMALQRYSGDRLMIPVLVFAGAIVEVPRNPLNGVYVLDLNNLVSCLRLLT</sequence>
<evidence type="ECO:0000313" key="2">
    <source>
        <dbReference type="EMBL" id="HFM98722.1"/>
    </source>
</evidence>
<keyword evidence="1" id="KW-0812">Transmembrane</keyword>
<reference evidence="2" key="1">
    <citation type="journal article" date="2020" name="mSystems">
        <title>Genome- and Community-Level Interaction Insights into Carbon Utilization and Element Cycling Functions of Hydrothermarchaeota in Hydrothermal Sediment.</title>
        <authorList>
            <person name="Zhou Z."/>
            <person name="Liu Y."/>
            <person name="Xu W."/>
            <person name="Pan J."/>
            <person name="Luo Z.H."/>
            <person name="Li M."/>
        </authorList>
    </citation>
    <scope>NUCLEOTIDE SEQUENCE [LARGE SCALE GENOMIC DNA]</scope>
    <source>
        <strain evidence="2">SpSt-418</strain>
    </source>
</reference>
<feature type="transmembrane region" description="Helical" evidence="1">
    <location>
        <begin position="84"/>
        <end position="105"/>
    </location>
</feature>
<keyword evidence="1" id="KW-0472">Membrane</keyword>
<dbReference type="AlphaFoldDB" id="A0A7C3KGG6"/>
<evidence type="ECO:0008006" key="3">
    <source>
        <dbReference type="Google" id="ProtNLM"/>
    </source>
</evidence>
<proteinExistence type="predicted"/>
<organism evidence="2">
    <name type="scientific">Oscillatoriales cyanobacterium SpSt-418</name>
    <dbReference type="NCBI Taxonomy" id="2282169"/>
    <lineage>
        <taxon>Bacteria</taxon>
        <taxon>Bacillati</taxon>
        <taxon>Cyanobacteriota</taxon>
        <taxon>Cyanophyceae</taxon>
        <taxon>Oscillatoriophycideae</taxon>
        <taxon>Oscillatoriales</taxon>
    </lineage>
</organism>
<protein>
    <recommendedName>
        <fullName evidence="3">NERD domain-containing protein</fullName>
    </recommendedName>
</protein>
<evidence type="ECO:0000256" key="1">
    <source>
        <dbReference type="SAM" id="Phobius"/>
    </source>
</evidence>